<feature type="domain" description="Fido" evidence="3">
    <location>
        <begin position="52"/>
        <end position="199"/>
    </location>
</feature>
<evidence type="ECO:0000259" key="3">
    <source>
        <dbReference type="PROSITE" id="PS51459"/>
    </source>
</evidence>
<dbReference type="PROSITE" id="PS51459">
    <property type="entry name" value="FIDO"/>
    <property type="match status" value="1"/>
</dbReference>
<evidence type="ECO:0000256" key="1">
    <source>
        <dbReference type="PIRSR" id="PIRSR640198-1"/>
    </source>
</evidence>
<proteinExistence type="predicted"/>
<keyword evidence="5" id="KW-1185">Reference proteome</keyword>
<dbReference type="AlphaFoldDB" id="A0A1W2EGF6"/>
<evidence type="ECO:0000313" key="4">
    <source>
        <dbReference type="EMBL" id="SMD08198.1"/>
    </source>
</evidence>
<reference evidence="4 5" key="1">
    <citation type="submission" date="2017-04" db="EMBL/GenBank/DDBJ databases">
        <authorList>
            <person name="Afonso C.L."/>
            <person name="Miller P.J."/>
            <person name="Scott M.A."/>
            <person name="Spackman E."/>
            <person name="Goraichik I."/>
            <person name="Dimitrov K.M."/>
            <person name="Suarez D.L."/>
            <person name="Swayne D.E."/>
        </authorList>
    </citation>
    <scope>NUCLEOTIDE SEQUENCE [LARGE SCALE GENOMIC DNA]</scope>
    <source>
        <strain evidence="4 5">CGMCC 1.10972</strain>
    </source>
</reference>
<dbReference type="InterPro" id="IPR003812">
    <property type="entry name" value="Fido"/>
</dbReference>
<evidence type="ECO:0000256" key="2">
    <source>
        <dbReference type="PIRSR" id="PIRSR640198-2"/>
    </source>
</evidence>
<gene>
    <name evidence="4" type="ORF">SAMN06297251_12470</name>
</gene>
<sequence length="214" mass="24165">MSEDRHSRADPVELIMDPDEKAQREAENGVRQFKDAIEVIRAHIKGGSKFKLTQGVILRLHQTALDGIHPLAGTYRNSPVYIEKSNHFPPHQADVPDLVAEMCSYVNDNWHMPGLYLAAYILWRMNWIHPFADGNGRTARVVSYVVLSIKLDSLLPGTPTIPDLIAADKTPYYRALERADDSWKRNLIAVSDMENMLEGMLAQQLHNATQEAAH</sequence>
<keyword evidence="2" id="KW-0547">Nucleotide-binding</keyword>
<protein>
    <submittedName>
        <fullName evidence="4">Fic/DOC family protein</fullName>
    </submittedName>
</protein>
<dbReference type="Pfam" id="PF02661">
    <property type="entry name" value="Fic"/>
    <property type="match status" value="1"/>
</dbReference>
<dbReference type="InterPro" id="IPR036597">
    <property type="entry name" value="Fido-like_dom_sf"/>
</dbReference>
<dbReference type="Proteomes" id="UP000192656">
    <property type="component" value="Unassembled WGS sequence"/>
</dbReference>
<dbReference type="GO" id="GO:0005524">
    <property type="term" value="F:ATP binding"/>
    <property type="evidence" value="ECO:0007669"/>
    <property type="project" value="UniProtKB-KW"/>
</dbReference>
<evidence type="ECO:0000313" key="5">
    <source>
        <dbReference type="Proteomes" id="UP000192656"/>
    </source>
</evidence>
<feature type="active site" evidence="1">
    <location>
        <position position="129"/>
    </location>
</feature>
<keyword evidence="2" id="KW-0067">ATP-binding</keyword>
<dbReference type="PANTHER" id="PTHR13504">
    <property type="entry name" value="FIDO DOMAIN-CONTAINING PROTEIN DDB_G0283145"/>
    <property type="match status" value="1"/>
</dbReference>
<dbReference type="EMBL" id="FWXR01000024">
    <property type="protein sequence ID" value="SMD08198.1"/>
    <property type="molecule type" value="Genomic_DNA"/>
</dbReference>
<organism evidence="4 5">
    <name type="scientific">Fulvimarina manganoxydans</name>
    <dbReference type="NCBI Taxonomy" id="937218"/>
    <lineage>
        <taxon>Bacteria</taxon>
        <taxon>Pseudomonadati</taxon>
        <taxon>Pseudomonadota</taxon>
        <taxon>Alphaproteobacteria</taxon>
        <taxon>Hyphomicrobiales</taxon>
        <taxon>Aurantimonadaceae</taxon>
        <taxon>Fulvimarina</taxon>
    </lineage>
</organism>
<dbReference type="STRING" id="937218.SAMN06297251_12470"/>
<dbReference type="Gene3D" id="1.10.3290.10">
    <property type="entry name" value="Fido-like domain"/>
    <property type="match status" value="1"/>
</dbReference>
<dbReference type="SUPFAM" id="SSF140931">
    <property type="entry name" value="Fic-like"/>
    <property type="match status" value="1"/>
</dbReference>
<dbReference type="OrthoDB" id="9813719at2"/>
<dbReference type="InterPro" id="IPR040198">
    <property type="entry name" value="Fido_containing"/>
</dbReference>
<name>A0A1W2EGF6_9HYPH</name>
<accession>A0A1W2EGF6</accession>
<dbReference type="PANTHER" id="PTHR13504:SF38">
    <property type="entry name" value="FIDO DOMAIN-CONTAINING PROTEIN"/>
    <property type="match status" value="1"/>
</dbReference>
<feature type="binding site" evidence="2">
    <location>
        <begin position="133"/>
        <end position="140"/>
    </location>
    <ligand>
        <name>ATP</name>
        <dbReference type="ChEBI" id="CHEBI:30616"/>
    </ligand>
</feature>